<dbReference type="EMBL" id="CP038797">
    <property type="protein sequence ID" value="QIV79536.1"/>
    <property type="molecule type" value="Genomic_DNA"/>
</dbReference>
<accession>A0A6H0RXA1</accession>
<gene>
    <name evidence="2" type="ORF">EXE63_00350</name>
</gene>
<dbReference type="AlphaFoldDB" id="A0A6H0RXA1"/>
<name>A0A6H0RXA1_9MYCO</name>
<feature type="compositionally biased region" description="Basic and acidic residues" evidence="1">
    <location>
        <begin position="76"/>
        <end position="86"/>
    </location>
</feature>
<protein>
    <submittedName>
        <fullName evidence="2">Uncharacterized protein</fullName>
    </submittedName>
</protein>
<organism evidence="2 3">
    <name type="scientific">Mycolicibacterium frederiksbergense</name>
    <dbReference type="NCBI Taxonomy" id="117567"/>
    <lineage>
        <taxon>Bacteria</taxon>
        <taxon>Bacillati</taxon>
        <taxon>Actinomycetota</taxon>
        <taxon>Actinomycetes</taxon>
        <taxon>Mycobacteriales</taxon>
        <taxon>Mycobacteriaceae</taxon>
        <taxon>Mycolicibacterium</taxon>
    </lineage>
</organism>
<evidence type="ECO:0000256" key="1">
    <source>
        <dbReference type="SAM" id="MobiDB-lite"/>
    </source>
</evidence>
<feature type="region of interest" description="Disordered" evidence="1">
    <location>
        <begin position="61"/>
        <end position="86"/>
    </location>
</feature>
<proteinExistence type="predicted"/>
<feature type="region of interest" description="Disordered" evidence="1">
    <location>
        <begin position="1"/>
        <end position="42"/>
    </location>
</feature>
<sequence length="191" mass="20574">MEPSWAPQQYLADLDARAHKAAAAPPAYRRHAPQGGPVDEPATHITEIGLCREPVSAELAANVDSTPTARPAHPPGTDRRVDRPDHVREAQMTTTLGDTLTAAASGPDNTSDQVELVLDLEVGDYLPQFEAAVSLVDIRTERLGVQWVDLELTNGQAMTLNGHDDIAIGPRIRSCEAPARLERDATAFEVS</sequence>
<keyword evidence="2" id="KW-0614">Plasmid</keyword>
<evidence type="ECO:0000313" key="3">
    <source>
        <dbReference type="Proteomes" id="UP000501849"/>
    </source>
</evidence>
<keyword evidence="3" id="KW-1185">Reference proteome</keyword>
<reference evidence="2 3" key="1">
    <citation type="submission" date="2019-04" db="EMBL/GenBank/DDBJ databases">
        <title>Draft, Whole-Genome Sequence of the Anthracene-degrading Mycobacterium frederiksbergense LB501T, Isolated from a Polycyclic Aromatic Hydrocarbon (PAH)-Contaminated Soil.</title>
        <authorList>
            <person name="Augelletti F."/>
        </authorList>
    </citation>
    <scope>NUCLEOTIDE SEQUENCE [LARGE SCALE GENOMIC DNA]</scope>
    <source>
        <strain evidence="2 3">LB 501T</strain>
        <plasmid evidence="2 3">unnamed1</plasmid>
    </source>
</reference>
<evidence type="ECO:0000313" key="2">
    <source>
        <dbReference type="EMBL" id="QIV79536.1"/>
    </source>
</evidence>
<dbReference type="RefSeq" id="WP_168140322.1">
    <property type="nucleotide sequence ID" value="NZ_CP038797.1"/>
</dbReference>
<dbReference type="Proteomes" id="UP000501849">
    <property type="component" value="Plasmid unnamed1"/>
</dbReference>
<geneLocation type="plasmid" evidence="2 3">
    <name>unnamed1</name>
</geneLocation>
<dbReference type="KEGG" id="mfre:EXE63_00350"/>